<dbReference type="AlphaFoldDB" id="A0A7I4YLI3"/>
<dbReference type="WBParaSite" id="HCON_00112030-00001">
    <property type="protein sequence ID" value="HCON_00112030-00001"/>
    <property type="gene ID" value="HCON_00112030"/>
</dbReference>
<protein>
    <submittedName>
        <fullName evidence="2">Uncharacterized protein</fullName>
    </submittedName>
</protein>
<sequence length="102" mass="11822">MSLQKKQLLLNIALYEWHHGNPQSEFNRTKCVRPSHQWLARLKEDDLQRFRDQPWKGPSEIVHLNALVAVDEDSELEYVRSSSPSSFSLATKRADSIDSKCL</sequence>
<keyword evidence="1" id="KW-1185">Reference proteome</keyword>
<evidence type="ECO:0000313" key="1">
    <source>
        <dbReference type="Proteomes" id="UP000025227"/>
    </source>
</evidence>
<organism evidence="1 2">
    <name type="scientific">Haemonchus contortus</name>
    <name type="common">Barber pole worm</name>
    <dbReference type="NCBI Taxonomy" id="6289"/>
    <lineage>
        <taxon>Eukaryota</taxon>
        <taxon>Metazoa</taxon>
        <taxon>Ecdysozoa</taxon>
        <taxon>Nematoda</taxon>
        <taxon>Chromadorea</taxon>
        <taxon>Rhabditida</taxon>
        <taxon>Rhabditina</taxon>
        <taxon>Rhabditomorpha</taxon>
        <taxon>Strongyloidea</taxon>
        <taxon>Trichostrongylidae</taxon>
        <taxon>Haemonchus</taxon>
    </lineage>
</organism>
<evidence type="ECO:0000313" key="2">
    <source>
        <dbReference type="WBParaSite" id="HCON_00112030-00001"/>
    </source>
</evidence>
<reference evidence="2" key="1">
    <citation type="submission" date="2020-12" db="UniProtKB">
        <authorList>
            <consortium name="WormBaseParasite"/>
        </authorList>
    </citation>
    <scope>IDENTIFICATION</scope>
    <source>
        <strain evidence="2">MHco3</strain>
    </source>
</reference>
<dbReference type="Proteomes" id="UP000025227">
    <property type="component" value="Unplaced"/>
</dbReference>
<proteinExistence type="predicted"/>
<accession>A0A7I4YLI3</accession>
<name>A0A7I4YLI3_HAECO</name>